<dbReference type="RefSeq" id="WP_340238878.1">
    <property type="nucleotide sequence ID" value="NZ_JBBEWC010000010.1"/>
</dbReference>
<dbReference type="EMBL" id="JBHULC010000039">
    <property type="protein sequence ID" value="MFD2523990.1"/>
    <property type="molecule type" value="Genomic_DNA"/>
</dbReference>
<keyword evidence="2" id="KW-1185">Reference proteome</keyword>
<sequence length="308" mass="36090">MRSIWGFFAHKQINRLAVFTLPPEMFGFYKKNIDYITENAINADQRRYAVKEEAPKHFIDLDNYSDSVRLNLSTFSWKEATEKIGENTLYAHGIVPWHINAVKYQLTEAFKKRDIRRILSLSADIGHYIADAHVPLHTTKNYNGQLSNQVGIHGFWESRLPEIFAGNYDFFVGQASYEEFPQKRAWQTVMQANAALDSVLTFEKELSSQFSEDKKYSFEEVNGSTTRVYSKDFSTEYHQMLKNQVERQMRASVKMIGDMWFTCWVDAGQPDLSNLKKYEPAKEEVEQEKNEKLLWLKRIFEVRNESDN</sequence>
<reference evidence="2" key="1">
    <citation type="journal article" date="2019" name="Int. J. Syst. Evol. Microbiol.">
        <title>The Global Catalogue of Microorganisms (GCM) 10K type strain sequencing project: providing services to taxonomists for standard genome sequencing and annotation.</title>
        <authorList>
            <consortium name="The Broad Institute Genomics Platform"/>
            <consortium name="The Broad Institute Genome Sequencing Center for Infectious Disease"/>
            <person name="Wu L."/>
            <person name="Ma J."/>
        </authorList>
    </citation>
    <scope>NUCLEOTIDE SEQUENCE [LARGE SCALE GENOMIC DNA]</scope>
    <source>
        <strain evidence="2">KCTC 52344</strain>
    </source>
</reference>
<dbReference type="Proteomes" id="UP001597510">
    <property type="component" value="Unassembled WGS sequence"/>
</dbReference>
<dbReference type="Gene3D" id="1.10.575.10">
    <property type="entry name" value="P1 Nuclease"/>
    <property type="match status" value="1"/>
</dbReference>
<proteinExistence type="predicted"/>
<name>A0ABW5JGL0_9BACT</name>
<evidence type="ECO:0000313" key="2">
    <source>
        <dbReference type="Proteomes" id="UP001597510"/>
    </source>
</evidence>
<gene>
    <name evidence="1" type="ORF">ACFSR2_24025</name>
</gene>
<dbReference type="CDD" id="cd10981">
    <property type="entry name" value="ZnPC_S1P1"/>
    <property type="match status" value="1"/>
</dbReference>
<comment type="caution">
    <text evidence="1">The sequence shown here is derived from an EMBL/GenBank/DDBJ whole genome shotgun (WGS) entry which is preliminary data.</text>
</comment>
<dbReference type="SUPFAM" id="SSF48537">
    <property type="entry name" value="Phospholipase C/P1 nuclease"/>
    <property type="match status" value="1"/>
</dbReference>
<protein>
    <submittedName>
        <fullName evidence="1">Zinc dependent phospholipase C family protein</fullName>
    </submittedName>
</protein>
<accession>A0ABW5JGL0</accession>
<evidence type="ECO:0000313" key="1">
    <source>
        <dbReference type="EMBL" id="MFD2523990.1"/>
    </source>
</evidence>
<dbReference type="InterPro" id="IPR008947">
    <property type="entry name" value="PLipase_C/P1_nuclease_dom_sf"/>
</dbReference>
<organism evidence="1 2">
    <name type="scientific">Emticicia soli</name>
    <dbReference type="NCBI Taxonomy" id="2027878"/>
    <lineage>
        <taxon>Bacteria</taxon>
        <taxon>Pseudomonadati</taxon>
        <taxon>Bacteroidota</taxon>
        <taxon>Cytophagia</taxon>
        <taxon>Cytophagales</taxon>
        <taxon>Leadbetterellaceae</taxon>
        <taxon>Emticicia</taxon>
    </lineage>
</organism>